<dbReference type="Gene3D" id="2.60.40.2540">
    <property type="match status" value="1"/>
</dbReference>
<dbReference type="InterPro" id="IPR050330">
    <property type="entry name" value="Bact_OuterMem_StrucFunc"/>
</dbReference>
<dbReference type="InterPro" id="IPR006665">
    <property type="entry name" value="OmpA-like"/>
</dbReference>
<dbReference type="GO" id="GO:0009279">
    <property type="term" value="C:cell outer membrane"/>
    <property type="evidence" value="ECO:0007669"/>
    <property type="project" value="UniProtKB-SubCell"/>
</dbReference>
<dbReference type="PRINTS" id="PR01021">
    <property type="entry name" value="OMPADOMAIN"/>
</dbReference>
<gene>
    <name evidence="5" type="ORF">MNBD_GAMMA07-526</name>
</gene>
<dbReference type="InterPro" id="IPR036737">
    <property type="entry name" value="OmpA-like_sf"/>
</dbReference>
<accession>A0A3B0WIW4</accession>
<name>A0A3B0WIW4_9ZZZZ</name>
<comment type="subcellular location">
    <subcellularLocation>
        <location evidence="1">Cell outer membrane</location>
    </subcellularLocation>
</comment>
<dbReference type="PANTHER" id="PTHR30329:SF17">
    <property type="entry name" value="LIPOPROTEIN YFIB-RELATED"/>
    <property type="match status" value="1"/>
</dbReference>
<dbReference type="PRINTS" id="PR01023">
    <property type="entry name" value="NAFLGMOTY"/>
</dbReference>
<dbReference type="EMBL" id="UOFF01000118">
    <property type="protein sequence ID" value="VAW55795.1"/>
    <property type="molecule type" value="Genomic_DNA"/>
</dbReference>
<dbReference type="InterPro" id="IPR041544">
    <property type="entry name" value="MotY_N"/>
</dbReference>
<reference evidence="5" key="1">
    <citation type="submission" date="2018-06" db="EMBL/GenBank/DDBJ databases">
        <authorList>
            <person name="Zhirakovskaya E."/>
        </authorList>
    </citation>
    <scope>NUCLEOTIDE SEQUENCE</scope>
</reference>
<organism evidence="5">
    <name type="scientific">hydrothermal vent metagenome</name>
    <dbReference type="NCBI Taxonomy" id="652676"/>
    <lineage>
        <taxon>unclassified sequences</taxon>
        <taxon>metagenomes</taxon>
        <taxon>ecological metagenomes</taxon>
    </lineage>
</organism>
<dbReference type="Pfam" id="PF18393">
    <property type="entry name" value="MotY_N"/>
    <property type="match status" value="1"/>
</dbReference>
<feature type="region of interest" description="Disordered" evidence="3">
    <location>
        <begin position="262"/>
        <end position="284"/>
    </location>
</feature>
<dbReference type="CDD" id="cd07185">
    <property type="entry name" value="OmpA_C-like"/>
    <property type="match status" value="1"/>
</dbReference>
<keyword evidence="2" id="KW-0472">Membrane</keyword>
<sequence length="284" mass="32468">MSRLFLLLISLCFSLNVHSVQRFYSPVDVSEWQVFSSSIQCDMVHKISDYGEGRFVYSSGGELAFQLHSLEPARINSVTSLSSIAPFWREPGKVELAELTLSKGNMPVYVGGNLAYKIFYELQEGFDPTFHYKDWAGFDDDVYVTVSSVNFHRVFGEFKRCISEALPYGADQVKDTIVYFRTNKDNLSQEQRKKLADIVLFAKVDKDFEIHLNGHADARGRRIFNKKLSARRIRSVEKYLLSKGVPSMQISYKKAHGESLPVASNRKASGRKKNRRVEVTIQRE</sequence>
<evidence type="ECO:0000256" key="2">
    <source>
        <dbReference type="ARBA" id="ARBA00023136"/>
    </source>
</evidence>
<dbReference type="SUPFAM" id="SSF103088">
    <property type="entry name" value="OmpA-like"/>
    <property type="match status" value="1"/>
</dbReference>
<dbReference type="Pfam" id="PF00691">
    <property type="entry name" value="OmpA"/>
    <property type="match status" value="1"/>
</dbReference>
<proteinExistence type="predicted"/>
<dbReference type="PANTHER" id="PTHR30329">
    <property type="entry name" value="STATOR ELEMENT OF FLAGELLAR MOTOR COMPLEX"/>
    <property type="match status" value="1"/>
</dbReference>
<dbReference type="PROSITE" id="PS51123">
    <property type="entry name" value="OMPA_2"/>
    <property type="match status" value="1"/>
</dbReference>
<evidence type="ECO:0000259" key="4">
    <source>
        <dbReference type="PROSITE" id="PS51123"/>
    </source>
</evidence>
<dbReference type="Gene3D" id="3.30.1330.60">
    <property type="entry name" value="OmpA-like domain"/>
    <property type="match status" value="1"/>
</dbReference>
<dbReference type="AlphaFoldDB" id="A0A3B0WIW4"/>
<protein>
    <recommendedName>
        <fullName evidence="4">OmpA-like domain-containing protein</fullName>
    </recommendedName>
</protein>
<evidence type="ECO:0000313" key="5">
    <source>
        <dbReference type="EMBL" id="VAW55795.1"/>
    </source>
</evidence>
<evidence type="ECO:0000256" key="3">
    <source>
        <dbReference type="SAM" id="MobiDB-lite"/>
    </source>
</evidence>
<dbReference type="InterPro" id="IPR006664">
    <property type="entry name" value="OMP_bac"/>
</dbReference>
<feature type="domain" description="OmpA-like" evidence="4">
    <location>
        <begin position="168"/>
        <end position="284"/>
    </location>
</feature>
<evidence type="ECO:0000256" key="1">
    <source>
        <dbReference type="ARBA" id="ARBA00004442"/>
    </source>
</evidence>